<dbReference type="AlphaFoldDB" id="A0A9P6MEI7"/>
<feature type="compositionally biased region" description="Low complexity" evidence="1">
    <location>
        <begin position="52"/>
        <end position="63"/>
    </location>
</feature>
<feature type="region of interest" description="Disordered" evidence="1">
    <location>
        <begin position="36"/>
        <end position="222"/>
    </location>
</feature>
<evidence type="ECO:0000313" key="3">
    <source>
        <dbReference type="Proteomes" id="UP000749646"/>
    </source>
</evidence>
<keyword evidence="3" id="KW-1185">Reference proteome</keyword>
<feature type="compositionally biased region" description="Low complexity" evidence="1">
    <location>
        <begin position="163"/>
        <end position="182"/>
    </location>
</feature>
<feature type="compositionally biased region" description="Polar residues" evidence="1">
    <location>
        <begin position="183"/>
        <end position="210"/>
    </location>
</feature>
<feature type="region of interest" description="Disordered" evidence="1">
    <location>
        <begin position="1"/>
        <end position="20"/>
    </location>
</feature>
<comment type="caution">
    <text evidence="2">The sequence shown here is derived from an EMBL/GenBank/DDBJ whole genome shotgun (WGS) entry which is preliminary data.</text>
</comment>
<proteinExistence type="predicted"/>
<evidence type="ECO:0000256" key="1">
    <source>
        <dbReference type="SAM" id="MobiDB-lite"/>
    </source>
</evidence>
<gene>
    <name evidence="2" type="ORF">BGZ65_009203</name>
</gene>
<feature type="compositionally biased region" description="Low complexity" evidence="1">
    <location>
        <begin position="120"/>
        <end position="131"/>
    </location>
</feature>
<feature type="compositionally biased region" description="Polar residues" evidence="1">
    <location>
        <begin position="1"/>
        <end position="12"/>
    </location>
</feature>
<organism evidence="2 3">
    <name type="scientific">Modicella reniformis</name>
    <dbReference type="NCBI Taxonomy" id="1440133"/>
    <lineage>
        <taxon>Eukaryota</taxon>
        <taxon>Fungi</taxon>
        <taxon>Fungi incertae sedis</taxon>
        <taxon>Mucoromycota</taxon>
        <taxon>Mortierellomycotina</taxon>
        <taxon>Mortierellomycetes</taxon>
        <taxon>Mortierellales</taxon>
        <taxon>Mortierellaceae</taxon>
        <taxon>Modicella</taxon>
    </lineage>
</organism>
<reference evidence="2" key="1">
    <citation type="journal article" date="2020" name="Fungal Divers.">
        <title>Resolving the Mortierellaceae phylogeny through synthesis of multi-gene phylogenetics and phylogenomics.</title>
        <authorList>
            <person name="Vandepol N."/>
            <person name="Liber J."/>
            <person name="Desiro A."/>
            <person name="Na H."/>
            <person name="Kennedy M."/>
            <person name="Barry K."/>
            <person name="Grigoriev I.V."/>
            <person name="Miller A.N."/>
            <person name="O'Donnell K."/>
            <person name="Stajich J.E."/>
            <person name="Bonito G."/>
        </authorList>
    </citation>
    <scope>NUCLEOTIDE SEQUENCE</scope>
    <source>
        <strain evidence="2">MES-2147</strain>
    </source>
</reference>
<dbReference type="EMBL" id="JAAAHW010001412">
    <property type="protein sequence ID" value="KAF9995171.1"/>
    <property type="molecule type" value="Genomic_DNA"/>
</dbReference>
<name>A0A9P6MEI7_9FUNG</name>
<feature type="compositionally biased region" description="Low complexity" evidence="1">
    <location>
        <begin position="240"/>
        <end position="258"/>
    </location>
</feature>
<feature type="compositionally biased region" description="Low complexity" evidence="1">
    <location>
        <begin position="141"/>
        <end position="152"/>
    </location>
</feature>
<feature type="compositionally biased region" description="Basic residues" evidence="1">
    <location>
        <begin position="36"/>
        <end position="45"/>
    </location>
</feature>
<accession>A0A9P6MEI7</accession>
<feature type="non-terminal residue" evidence="2">
    <location>
        <position position="264"/>
    </location>
</feature>
<dbReference type="Proteomes" id="UP000749646">
    <property type="component" value="Unassembled WGS sequence"/>
</dbReference>
<protein>
    <submittedName>
        <fullName evidence="2">Uncharacterized protein</fullName>
    </submittedName>
</protein>
<evidence type="ECO:0000313" key="2">
    <source>
        <dbReference type="EMBL" id="KAF9995171.1"/>
    </source>
</evidence>
<feature type="region of interest" description="Disordered" evidence="1">
    <location>
        <begin position="237"/>
        <end position="264"/>
    </location>
</feature>
<sequence length="264" mass="26694">MATMAETPSLTRKLTKEAKMNNVENFEIALTPVPRAKKAVKKTKTKKEPKITTDTTTTTTTTTPSFPSATKLPASGKQKLKGLTIEGAESSSSSSRVVNMDSGATRATSDKSIRNGNGDGAAASSVSSNVSTRKKKAGKPSSVSLSMTNSVSGEASRQPIEAVASISSGSSVSNPSATTSSGRTVASAETSGSGQPSVVGSLTPMGSTTAAPILGFPESSGKINVQDTTRELITMACGMSSPSSATPLPSPSTAPFSAVATPQN</sequence>